<evidence type="ECO:0000259" key="9">
    <source>
        <dbReference type="PROSITE" id="PS51781"/>
    </source>
</evidence>
<feature type="transmembrane region" description="Helical" evidence="7">
    <location>
        <begin position="171"/>
        <end position="192"/>
    </location>
</feature>
<reference evidence="10" key="1">
    <citation type="submission" date="2022-10" db="EMBL/GenBank/DDBJ databases">
        <title>Catenovulum adriacola sp. nov. isolated in the Harbour of Susak.</title>
        <authorList>
            <person name="Schoch T."/>
            <person name="Reich S.J."/>
            <person name="Stoeferle S."/>
            <person name="Flaiz M."/>
            <person name="Kazda M."/>
            <person name="Riedel C.U."/>
            <person name="Duerre P."/>
        </authorList>
    </citation>
    <scope>NUCLEOTIDE SEQUENCE</scope>
    <source>
        <strain evidence="10">TS8</strain>
    </source>
</reference>
<dbReference type="SMART" id="SM00287">
    <property type="entry name" value="SH3b"/>
    <property type="match status" value="1"/>
</dbReference>
<feature type="compositionally biased region" description="Polar residues" evidence="6">
    <location>
        <begin position="112"/>
        <end position="122"/>
    </location>
</feature>
<evidence type="ECO:0000256" key="8">
    <source>
        <dbReference type="SAM" id="SignalP"/>
    </source>
</evidence>
<keyword evidence="3 8" id="KW-0732">Signal</keyword>
<keyword evidence="2 7" id="KW-0812">Transmembrane</keyword>
<feature type="signal peptide" evidence="8">
    <location>
        <begin position="1"/>
        <end position="20"/>
    </location>
</feature>
<evidence type="ECO:0000256" key="1">
    <source>
        <dbReference type="ARBA" id="ARBA00004167"/>
    </source>
</evidence>
<name>A0ABY7AKC6_9ALTE</name>
<dbReference type="PROSITE" id="PS51781">
    <property type="entry name" value="SH3B"/>
    <property type="match status" value="1"/>
</dbReference>
<proteinExistence type="predicted"/>
<dbReference type="InterPro" id="IPR016476">
    <property type="entry name" value="SH3_dom_pro"/>
</dbReference>
<dbReference type="RefSeq" id="WP_268074064.1">
    <property type="nucleotide sequence ID" value="NZ_CP109965.1"/>
</dbReference>
<feature type="compositionally biased region" description="Basic and acidic residues" evidence="6">
    <location>
        <begin position="123"/>
        <end position="132"/>
    </location>
</feature>
<feature type="chain" id="PRO_5045897543" evidence="8">
    <location>
        <begin position="21"/>
        <end position="203"/>
    </location>
</feature>
<organism evidence="10 11">
    <name type="scientific">Catenovulum adriaticum</name>
    <dbReference type="NCBI Taxonomy" id="2984846"/>
    <lineage>
        <taxon>Bacteria</taxon>
        <taxon>Pseudomonadati</taxon>
        <taxon>Pseudomonadota</taxon>
        <taxon>Gammaproteobacteria</taxon>
        <taxon>Alteromonadales</taxon>
        <taxon>Alteromonadaceae</taxon>
        <taxon>Catenovulum</taxon>
    </lineage>
</organism>
<keyword evidence="11" id="KW-1185">Reference proteome</keyword>
<comment type="subcellular location">
    <subcellularLocation>
        <location evidence="1">Membrane</location>
        <topology evidence="1">Single-pass membrane protein</topology>
    </subcellularLocation>
</comment>
<evidence type="ECO:0000313" key="11">
    <source>
        <dbReference type="Proteomes" id="UP001163726"/>
    </source>
</evidence>
<dbReference type="NCBIfam" id="TIGR04211">
    <property type="entry name" value="SH3_and_anchor"/>
    <property type="match status" value="1"/>
</dbReference>
<evidence type="ECO:0000256" key="6">
    <source>
        <dbReference type="SAM" id="MobiDB-lite"/>
    </source>
</evidence>
<dbReference type="SUPFAM" id="SSF57997">
    <property type="entry name" value="Tropomyosin"/>
    <property type="match status" value="1"/>
</dbReference>
<dbReference type="EMBL" id="CP109965">
    <property type="protein sequence ID" value="WAJ69780.1"/>
    <property type="molecule type" value="Genomic_DNA"/>
</dbReference>
<dbReference type="Proteomes" id="UP001163726">
    <property type="component" value="Chromosome"/>
</dbReference>
<keyword evidence="4 7" id="KW-1133">Transmembrane helix</keyword>
<feature type="region of interest" description="Disordered" evidence="6">
    <location>
        <begin position="112"/>
        <end position="138"/>
    </location>
</feature>
<protein>
    <submittedName>
        <fullName evidence="10">TIGR04211 family SH3 domain-containing protein</fullName>
    </submittedName>
</protein>
<evidence type="ECO:0000313" key="10">
    <source>
        <dbReference type="EMBL" id="WAJ69780.1"/>
    </source>
</evidence>
<dbReference type="Pfam" id="PF08239">
    <property type="entry name" value="SH3_3"/>
    <property type="match status" value="1"/>
</dbReference>
<evidence type="ECO:0000256" key="2">
    <source>
        <dbReference type="ARBA" id="ARBA00022692"/>
    </source>
</evidence>
<dbReference type="InterPro" id="IPR003646">
    <property type="entry name" value="SH3-like_bac-type"/>
</dbReference>
<evidence type="ECO:0000256" key="3">
    <source>
        <dbReference type="ARBA" id="ARBA00022729"/>
    </source>
</evidence>
<evidence type="ECO:0000256" key="4">
    <source>
        <dbReference type="ARBA" id="ARBA00022989"/>
    </source>
</evidence>
<keyword evidence="5 7" id="KW-0472">Membrane</keyword>
<evidence type="ECO:0000256" key="7">
    <source>
        <dbReference type="SAM" id="Phobius"/>
    </source>
</evidence>
<dbReference type="Gene3D" id="2.30.30.40">
    <property type="entry name" value="SH3 Domains"/>
    <property type="match status" value="1"/>
</dbReference>
<accession>A0ABY7AKC6</accession>
<gene>
    <name evidence="10" type="ORF">OLW01_11540</name>
</gene>
<feature type="domain" description="SH3b" evidence="9">
    <location>
        <begin position="25"/>
        <end position="91"/>
    </location>
</feature>
<sequence>MKRHILAAICLSLASSHVFSAQDDGQYNYISDQLTVFVHTGPTRNYRITDTVVAGSKITILERSEDNSFSKIRFDDNKTGWVETQYIQQGESIQNQLKEAKARLESLQTELNQKQDNLSNQASEKEMLESQLKRNQQTTQTLQQKLEKTQSQLTSLQLSETESLEKAKMDWLVRGGLLSLGSLILGYILALMPKRKKRQSEWA</sequence>
<evidence type="ECO:0000256" key="5">
    <source>
        <dbReference type="ARBA" id="ARBA00023136"/>
    </source>
</evidence>